<dbReference type="InterPro" id="IPR011044">
    <property type="entry name" value="Quino_amine_DH_bsu"/>
</dbReference>
<dbReference type="HOGENOM" id="CLU_043135_0_0_11"/>
<protein>
    <recommendedName>
        <fullName evidence="4">Secreted protein</fullName>
    </recommendedName>
</protein>
<dbReference type="KEGG" id="sna:Snas_6283"/>
<dbReference type="AlphaFoldDB" id="D3Q418"/>
<dbReference type="Proteomes" id="UP000000844">
    <property type="component" value="Chromosome"/>
</dbReference>
<dbReference type="InterPro" id="IPR015943">
    <property type="entry name" value="WD40/YVTN_repeat-like_dom_sf"/>
</dbReference>
<accession>D3Q418</accession>
<evidence type="ECO:0000313" key="2">
    <source>
        <dbReference type="EMBL" id="ADD45903.1"/>
    </source>
</evidence>
<evidence type="ECO:0000256" key="1">
    <source>
        <dbReference type="SAM" id="MobiDB-lite"/>
    </source>
</evidence>
<dbReference type="NCBIfam" id="NF038015">
    <property type="entry name" value="AztD"/>
    <property type="match status" value="1"/>
</dbReference>
<evidence type="ECO:0008006" key="4">
    <source>
        <dbReference type="Google" id="ProtNLM"/>
    </source>
</evidence>
<organism evidence="2 3">
    <name type="scientific">Stackebrandtia nassauensis (strain DSM 44728 / CIP 108903 / NRRL B-16338 / NBRC 102104 / LLR-40K-21)</name>
    <dbReference type="NCBI Taxonomy" id="446470"/>
    <lineage>
        <taxon>Bacteria</taxon>
        <taxon>Bacillati</taxon>
        <taxon>Actinomycetota</taxon>
        <taxon>Actinomycetes</taxon>
        <taxon>Glycomycetales</taxon>
        <taxon>Glycomycetaceae</taxon>
        <taxon>Stackebrandtia</taxon>
    </lineage>
</organism>
<feature type="region of interest" description="Disordered" evidence="1">
    <location>
        <begin position="1"/>
        <end position="29"/>
    </location>
</feature>
<dbReference type="InterPro" id="IPR047697">
    <property type="entry name" value="AztD-like"/>
</dbReference>
<evidence type="ECO:0000313" key="3">
    <source>
        <dbReference type="Proteomes" id="UP000000844"/>
    </source>
</evidence>
<proteinExistence type="predicted"/>
<dbReference type="SUPFAM" id="SSF50969">
    <property type="entry name" value="YVTN repeat-like/Quinoprotein amine dehydrogenase"/>
    <property type="match status" value="1"/>
</dbReference>
<dbReference type="eggNOG" id="COG3391">
    <property type="taxonomic scope" value="Bacteria"/>
</dbReference>
<dbReference type="EMBL" id="CP001778">
    <property type="protein sequence ID" value="ADD45903.1"/>
    <property type="molecule type" value="Genomic_DNA"/>
</dbReference>
<name>D3Q418_STANL</name>
<sequence>MASTEAQQARTNQQRSESEAMRSTPQPKFQPRIVAASSLLAAGLFLAACGQAPDTKDGAKAETKTEQPIVVTYDGGLFVLDGESLDLVEDIKLDGYNRVSPAGDDRHVLVSTAKGFRILDAAAAKLSDDTFKADKPGHVVHHADKTVLFADGTGDITVFDPEDLGAGLPKTQTFHSDDPHHGVAVTLEDGRTLATFGDEESAKGVRVLDAKGKETDRDNDCPGTHGEATAADEVVAFGCENGVLVYADGKFSKIDSPDKYGRVGSQEGHEESTKLLGDYKTDPEAELERPERVSVIDPANGKLKLVDLGTSYSFQSLGRGPHGEGLVLGTDGALHVIDMDSAKVSDSFPVIDKWEEPLDWQQTRPSLFVGDHTAYVTSPDEKKIYAVDTHSGEITAETTLPQASNEITGAL</sequence>
<keyword evidence="3" id="KW-1185">Reference proteome</keyword>
<dbReference type="Gene3D" id="2.130.10.10">
    <property type="entry name" value="YVTN repeat-like/Quinoprotein amine dehydrogenase"/>
    <property type="match status" value="2"/>
</dbReference>
<gene>
    <name evidence="2" type="ordered locus">Snas_6283</name>
</gene>
<feature type="compositionally biased region" description="Polar residues" evidence="1">
    <location>
        <begin position="1"/>
        <end position="27"/>
    </location>
</feature>
<dbReference type="STRING" id="446470.Snas_6283"/>
<reference evidence="2 3" key="1">
    <citation type="journal article" date="2009" name="Stand. Genomic Sci.">
        <title>Complete genome sequence of Stackebrandtia nassauensis type strain (LLR-40K-21).</title>
        <authorList>
            <person name="Munk C."/>
            <person name="Lapidus A."/>
            <person name="Copeland A."/>
            <person name="Jando M."/>
            <person name="Mayilraj S."/>
            <person name="Glavina Del Rio T."/>
            <person name="Nolan M."/>
            <person name="Chen F."/>
            <person name="Lucas S."/>
            <person name="Tice H."/>
            <person name="Cheng J.F."/>
            <person name="Han C."/>
            <person name="Detter J.C."/>
            <person name="Bruce D."/>
            <person name="Goodwin L."/>
            <person name="Chain P."/>
            <person name="Pitluck S."/>
            <person name="Goker M."/>
            <person name="Ovchinikova G."/>
            <person name="Pati A."/>
            <person name="Ivanova N."/>
            <person name="Mavromatis K."/>
            <person name="Chen A."/>
            <person name="Palaniappan K."/>
            <person name="Land M."/>
            <person name="Hauser L."/>
            <person name="Chang Y.J."/>
            <person name="Jeffries C.D."/>
            <person name="Bristow J."/>
            <person name="Eisen J.A."/>
            <person name="Markowitz V."/>
            <person name="Hugenholtz P."/>
            <person name="Kyrpides N.C."/>
            <person name="Klenk H.P."/>
        </authorList>
    </citation>
    <scope>NUCLEOTIDE SEQUENCE [LARGE SCALE GENOMIC DNA]</scope>
    <source>
        <strain evidence="3">DSM 44728 / CIP 108903 / NRRL B-16338 / NBRC 102104 / LLR-40K-21</strain>
    </source>
</reference>